<dbReference type="STRING" id="1776384.GCA_900086585_01342"/>
<dbReference type="Pfam" id="PF03466">
    <property type="entry name" value="LysR_substrate"/>
    <property type="match status" value="1"/>
</dbReference>
<accession>A0A415DW30</accession>
<dbReference type="OrthoDB" id="9785745at2"/>
<evidence type="ECO:0000259" key="5">
    <source>
        <dbReference type="PROSITE" id="PS50931"/>
    </source>
</evidence>
<dbReference type="SUPFAM" id="SSF46785">
    <property type="entry name" value="Winged helix' DNA-binding domain"/>
    <property type="match status" value="1"/>
</dbReference>
<evidence type="ECO:0000313" key="6">
    <source>
        <dbReference type="EMBL" id="RHJ84661.1"/>
    </source>
</evidence>
<protein>
    <submittedName>
        <fullName evidence="6">LysR family transcriptional regulator</fullName>
    </submittedName>
</protein>
<dbReference type="GeneID" id="83003722"/>
<comment type="similarity">
    <text evidence="1">Belongs to the LysR transcriptional regulatory family.</text>
</comment>
<dbReference type="RefSeq" id="WP_067535524.1">
    <property type="nucleotide sequence ID" value="NZ_AP025567.1"/>
</dbReference>
<dbReference type="Gene3D" id="3.40.190.10">
    <property type="entry name" value="Periplasmic binding protein-like II"/>
    <property type="match status" value="2"/>
</dbReference>
<dbReference type="EMBL" id="QRMS01000006">
    <property type="protein sequence ID" value="RHJ84661.1"/>
    <property type="molecule type" value="Genomic_DNA"/>
</dbReference>
<dbReference type="InterPro" id="IPR005119">
    <property type="entry name" value="LysR_subst-bd"/>
</dbReference>
<proteinExistence type="inferred from homology"/>
<keyword evidence="2" id="KW-0805">Transcription regulation</keyword>
<dbReference type="InterPro" id="IPR036388">
    <property type="entry name" value="WH-like_DNA-bd_sf"/>
</dbReference>
<comment type="caution">
    <text evidence="6">The sequence shown here is derived from an EMBL/GenBank/DDBJ whole genome shotgun (WGS) entry which is preliminary data.</text>
</comment>
<dbReference type="InterPro" id="IPR036390">
    <property type="entry name" value="WH_DNA-bd_sf"/>
</dbReference>
<dbReference type="GO" id="GO:0003700">
    <property type="term" value="F:DNA-binding transcription factor activity"/>
    <property type="evidence" value="ECO:0007669"/>
    <property type="project" value="InterPro"/>
</dbReference>
<feature type="domain" description="HTH lysR-type" evidence="5">
    <location>
        <begin position="8"/>
        <end position="61"/>
    </location>
</feature>
<dbReference type="PROSITE" id="PS50931">
    <property type="entry name" value="HTH_LYSR"/>
    <property type="match status" value="1"/>
</dbReference>
<evidence type="ECO:0000256" key="1">
    <source>
        <dbReference type="ARBA" id="ARBA00009437"/>
    </source>
</evidence>
<gene>
    <name evidence="6" type="ORF">DW099_16960</name>
</gene>
<dbReference type="AlphaFoldDB" id="A0A415DW30"/>
<dbReference type="PANTHER" id="PTHR30346:SF0">
    <property type="entry name" value="HCA OPERON TRANSCRIPTIONAL ACTIVATOR HCAR"/>
    <property type="match status" value="1"/>
</dbReference>
<organism evidence="6 7">
    <name type="scientific">Emergencia timonensis</name>
    <dbReference type="NCBI Taxonomy" id="1776384"/>
    <lineage>
        <taxon>Bacteria</taxon>
        <taxon>Bacillati</taxon>
        <taxon>Bacillota</taxon>
        <taxon>Clostridia</taxon>
        <taxon>Peptostreptococcales</taxon>
        <taxon>Anaerovoracaceae</taxon>
        <taxon>Emergencia</taxon>
    </lineage>
</organism>
<sequence>MFIDMKSQCFMEAAKCLNFTRAAEKLYISQPALSKNIAALEEECGMKLFYRDTKRSKVKLTAAGAVMLCEFQKMEVILDGVIDKARRAESGQEGHLTIGLLFGQIFNEITRGVLNHIDENYPKIEIEKLSGGFRDLRTWLDDGSADMVVTYEEEAQLVKNVIYEEVAEVYLGFLIPRGHPLTRKRTVKIRDLENQRIIIPDEKETFAVYEHFRELCMMEGFVPQEIQAVDLNHMNMMAEMGRGISIAREDTMVTRSPNVKYYRSEELGKVRLVAAWKRDNLNPIITFYHNMYEEIYQNNKTE</sequence>
<dbReference type="Pfam" id="PF00126">
    <property type="entry name" value="HTH_1"/>
    <property type="match status" value="1"/>
</dbReference>
<dbReference type="InterPro" id="IPR000847">
    <property type="entry name" value="LysR_HTH_N"/>
</dbReference>
<name>A0A415DW30_9FIRM</name>
<reference evidence="6 7" key="1">
    <citation type="submission" date="2018-08" db="EMBL/GenBank/DDBJ databases">
        <title>A genome reference for cultivated species of the human gut microbiota.</title>
        <authorList>
            <person name="Zou Y."/>
            <person name="Xue W."/>
            <person name="Luo G."/>
        </authorList>
    </citation>
    <scope>NUCLEOTIDE SEQUENCE [LARGE SCALE GENOMIC DNA]</scope>
    <source>
        <strain evidence="6 7">AM07-24</strain>
    </source>
</reference>
<keyword evidence="7" id="KW-1185">Reference proteome</keyword>
<dbReference type="PRINTS" id="PR00039">
    <property type="entry name" value="HTHLYSR"/>
</dbReference>
<evidence type="ECO:0000313" key="7">
    <source>
        <dbReference type="Proteomes" id="UP000284841"/>
    </source>
</evidence>
<dbReference type="SUPFAM" id="SSF53850">
    <property type="entry name" value="Periplasmic binding protein-like II"/>
    <property type="match status" value="1"/>
</dbReference>
<dbReference type="GO" id="GO:0032993">
    <property type="term" value="C:protein-DNA complex"/>
    <property type="evidence" value="ECO:0007669"/>
    <property type="project" value="TreeGrafter"/>
</dbReference>
<dbReference type="Proteomes" id="UP000284841">
    <property type="component" value="Unassembled WGS sequence"/>
</dbReference>
<evidence type="ECO:0000256" key="3">
    <source>
        <dbReference type="ARBA" id="ARBA00023125"/>
    </source>
</evidence>
<dbReference type="Gene3D" id="1.10.10.10">
    <property type="entry name" value="Winged helix-like DNA-binding domain superfamily/Winged helix DNA-binding domain"/>
    <property type="match status" value="1"/>
</dbReference>
<dbReference type="GO" id="GO:0003677">
    <property type="term" value="F:DNA binding"/>
    <property type="evidence" value="ECO:0007669"/>
    <property type="project" value="UniProtKB-KW"/>
</dbReference>
<evidence type="ECO:0000256" key="2">
    <source>
        <dbReference type="ARBA" id="ARBA00023015"/>
    </source>
</evidence>
<keyword evidence="4" id="KW-0804">Transcription</keyword>
<evidence type="ECO:0000256" key="4">
    <source>
        <dbReference type="ARBA" id="ARBA00023163"/>
    </source>
</evidence>
<keyword evidence="3" id="KW-0238">DNA-binding</keyword>
<dbReference type="PANTHER" id="PTHR30346">
    <property type="entry name" value="TRANSCRIPTIONAL DUAL REGULATOR HCAR-RELATED"/>
    <property type="match status" value="1"/>
</dbReference>